<evidence type="ECO:0000313" key="3">
    <source>
        <dbReference type="Proteomes" id="UP001141327"/>
    </source>
</evidence>
<evidence type="ECO:0000313" key="2">
    <source>
        <dbReference type="EMBL" id="KAJ4453732.1"/>
    </source>
</evidence>
<protein>
    <submittedName>
        <fullName evidence="2">Uncharacterized protein</fullName>
    </submittedName>
</protein>
<accession>A0ABQ8U383</accession>
<evidence type="ECO:0000256" key="1">
    <source>
        <dbReference type="SAM" id="Phobius"/>
    </source>
</evidence>
<reference evidence="2" key="1">
    <citation type="journal article" date="2022" name="bioRxiv">
        <title>Genomics of Preaxostyla Flagellates Illuminates Evolutionary Transitions and the Path Towards Mitochondrial Loss.</title>
        <authorList>
            <person name="Novak L.V.F."/>
            <person name="Treitli S.C."/>
            <person name="Pyrih J."/>
            <person name="Halakuc P."/>
            <person name="Pipaliya S.V."/>
            <person name="Vacek V."/>
            <person name="Brzon O."/>
            <person name="Soukal P."/>
            <person name="Eme L."/>
            <person name="Dacks J.B."/>
            <person name="Karnkowska A."/>
            <person name="Elias M."/>
            <person name="Hampl V."/>
        </authorList>
    </citation>
    <scope>NUCLEOTIDE SEQUENCE</scope>
    <source>
        <strain evidence="2">RCP-MX</strain>
    </source>
</reference>
<name>A0ABQ8U383_9EUKA</name>
<keyword evidence="1" id="KW-0812">Transmembrane</keyword>
<dbReference type="Proteomes" id="UP001141327">
    <property type="component" value="Unassembled WGS sequence"/>
</dbReference>
<proteinExistence type="predicted"/>
<organism evidence="2 3">
    <name type="scientific">Paratrimastix pyriformis</name>
    <dbReference type="NCBI Taxonomy" id="342808"/>
    <lineage>
        <taxon>Eukaryota</taxon>
        <taxon>Metamonada</taxon>
        <taxon>Preaxostyla</taxon>
        <taxon>Paratrimastigidae</taxon>
        <taxon>Paratrimastix</taxon>
    </lineage>
</organism>
<comment type="caution">
    <text evidence="2">The sequence shown here is derived from an EMBL/GenBank/DDBJ whole genome shotgun (WGS) entry which is preliminary data.</text>
</comment>
<gene>
    <name evidence="2" type="ORF">PAPYR_11724</name>
</gene>
<dbReference type="EMBL" id="JAPMOS010000222">
    <property type="protein sequence ID" value="KAJ4453732.1"/>
    <property type="molecule type" value="Genomic_DNA"/>
</dbReference>
<keyword evidence="1" id="KW-0472">Membrane</keyword>
<keyword evidence="3" id="KW-1185">Reference proteome</keyword>
<feature type="transmembrane region" description="Helical" evidence="1">
    <location>
        <begin position="21"/>
        <end position="39"/>
    </location>
</feature>
<sequence length="217" mass="23798">MISSTILFHHAKVDRPIDLRIGFDKGIFLVSTAVLFFGASSGAFLPAQGSSMIILALLIIRSWTSYEVFCRAPSYDAIPVQDPRTGRMVAAPSILKHKPAVSLSSLLWDEFKRKKVAYPRRCPPRALLLARMPAIPSPSVAASCRGVAILKPKPLQGLDGFWTNDFEDAPLGRLDEMLERLDIQNKGHMIVPISGDLRLFSVSASCAGSVIPYTGYR</sequence>
<keyword evidence="1" id="KW-1133">Transmembrane helix</keyword>